<dbReference type="HAMAP" id="MF_00284">
    <property type="entry name" value="Phe_tRNA_synth_beta2"/>
    <property type="match status" value="1"/>
</dbReference>
<dbReference type="InterPro" id="IPR022918">
    <property type="entry name" value="Phe_tRNA_ligase_beta2_arc"/>
</dbReference>
<dbReference type="GO" id="GO:0005524">
    <property type="term" value="F:ATP binding"/>
    <property type="evidence" value="ECO:0007669"/>
    <property type="project" value="UniProtKB-UniRule"/>
</dbReference>
<dbReference type="GO" id="GO:0009328">
    <property type="term" value="C:phenylalanine-tRNA ligase complex"/>
    <property type="evidence" value="ECO:0007669"/>
    <property type="project" value="TreeGrafter"/>
</dbReference>
<keyword evidence="4 12" id="KW-0963">Cytoplasm</keyword>
<protein>
    <recommendedName>
        <fullName evidence="12">Phenylalanine--tRNA ligase beta subunit</fullName>
        <ecNumber evidence="12">6.1.1.20</ecNumber>
    </recommendedName>
    <alternativeName>
        <fullName evidence="12">Phenylalanyl-tRNA synthetase beta subunit</fullName>
        <shortName evidence="12">PheRS</shortName>
    </alternativeName>
</protein>
<dbReference type="GO" id="GO:0000287">
    <property type="term" value="F:magnesium ion binding"/>
    <property type="evidence" value="ECO:0007669"/>
    <property type="project" value="InterPro"/>
</dbReference>
<dbReference type="KEGG" id="flt:Sv326_1114"/>
<organism evidence="14 15">
    <name type="scientific">Fermentimicrarchaeum limneticum</name>
    <dbReference type="NCBI Taxonomy" id="2795018"/>
    <lineage>
        <taxon>Archaea</taxon>
        <taxon>Candidatus Micrarchaeota</taxon>
        <taxon>Candidatus Fermentimicrarchaeales</taxon>
        <taxon>Candidatus Fermentimicrarchaeaceae</taxon>
        <taxon>Candidatus Fermentimicrarchaeum</taxon>
    </lineage>
</organism>
<keyword evidence="5 12" id="KW-0436">Ligase</keyword>
<keyword evidence="10 12" id="KW-0648">Protein biosynthesis</keyword>
<evidence type="ECO:0000256" key="3">
    <source>
        <dbReference type="ARBA" id="ARBA00007438"/>
    </source>
</evidence>
<dbReference type="Pfam" id="PF03484">
    <property type="entry name" value="B5"/>
    <property type="match status" value="1"/>
</dbReference>
<dbReference type="InterPro" id="IPR041616">
    <property type="entry name" value="PheRS_beta_core"/>
</dbReference>
<dbReference type="PANTHER" id="PTHR10947:SF0">
    <property type="entry name" value="PHENYLALANINE--TRNA LIGASE BETA SUBUNIT"/>
    <property type="match status" value="1"/>
</dbReference>
<keyword evidence="8 12" id="KW-0067">ATP-binding</keyword>
<evidence type="ECO:0000256" key="1">
    <source>
        <dbReference type="ARBA" id="ARBA00001946"/>
    </source>
</evidence>
<comment type="subcellular location">
    <subcellularLocation>
        <location evidence="2 12">Cytoplasm</location>
    </subcellularLocation>
</comment>
<dbReference type="Gene3D" id="3.30.930.10">
    <property type="entry name" value="Bira Bifunctional Protein, Domain 2"/>
    <property type="match status" value="1"/>
</dbReference>
<keyword evidence="9 12" id="KW-0460">Magnesium</keyword>
<dbReference type="CDD" id="cd00769">
    <property type="entry name" value="PheRS_beta_core"/>
    <property type="match status" value="1"/>
</dbReference>
<dbReference type="InterPro" id="IPR004531">
    <property type="entry name" value="Phe-tRNA-synth_IIc_bsu_arc_euk"/>
</dbReference>
<proteinExistence type="inferred from homology"/>
<dbReference type="GO" id="GO:0006432">
    <property type="term" value="P:phenylalanyl-tRNA aminoacylation"/>
    <property type="evidence" value="ECO:0007669"/>
    <property type="project" value="UniProtKB-UniRule"/>
</dbReference>
<dbReference type="InterPro" id="IPR005146">
    <property type="entry name" value="B3/B4_tRNA-bd"/>
</dbReference>
<dbReference type="SMART" id="SM00874">
    <property type="entry name" value="B5"/>
    <property type="match status" value="1"/>
</dbReference>
<feature type="binding site" evidence="12">
    <location>
        <position position="334"/>
    </location>
    <ligand>
        <name>Mg(2+)</name>
        <dbReference type="ChEBI" id="CHEBI:18420"/>
        <note>shared with alpha subunit</note>
    </ligand>
</feature>
<evidence type="ECO:0000256" key="5">
    <source>
        <dbReference type="ARBA" id="ARBA00022598"/>
    </source>
</evidence>
<name>A0A7D5XKI8_FERL1</name>
<keyword evidence="6 12" id="KW-0479">Metal-binding</keyword>
<dbReference type="PROSITE" id="PS51483">
    <property type="entry name" value="B5"/>
    <property type="match status" value="1"/>
</dbReference>
<gene>
    <name evidence="12" type="primary">pheT</name>
    <name evidence="14" type="ORF">Sv326_1114</name>
</gene>
<evidence type="ECO:0000256" key="7">
    <source>
        <dbReference type="ARBA" id="ARBA00022741"/>
    </source>
</evidence>
<dbReference type="Gene3D" id="3.50.40.10">
    <property type="entry name" value="Phenylalanyl-trna Synthetase, Chain B, domain 3"/>
    <property type="match status" value="1"/>
</dbReference>
<dbReference type="InterPro" id="IPR009061">
    <property type="entry name" value="DNA-bd_dom_put_sf"/>
</dbReference>
<dbReference type="NCBIfam" id="TIGR00471">
    <property type="entry name" value="pheT_arch"/>
    <property type="match status" value="1"/>
</dbReference>
<evidence type="ECO:0000256" key="12">
    <source>
        <dbReference type="HAMAP-Rule" id="MF_00284"/>
    </source>
</evidence>
<evidence type="ECO:0000256" key="10">
    <source>
        <dbReference type="ARBA" id="ARBA00022917"/>
    </source>
</evidence>
<feature type="domain" description="B5" evidence="13">
    <location>
        <begin position="279"/>
        <end position="350"/>
    </location>
</feature>
<evidence type="ECO:0000259" key="13">
    <source>
        <dbReference type="PROSITE" id="PS51483"/>
    </source>
</evidence>
<dbReference type="AlphaFoldDB" id="A0A7D5XKI8"/>
<evidence type="ECO:0000256" key="11">
    <source>
        <dbReference type="ARBA" id="ARBA00023146"/>
    </source>
</evidence>
<dbReference type="InterPro" id="IPR020825">
    <property type="entry name" value="Phe-tRNA_synthase-like_B3/B4"/>
</dbReference>
<dbReference type="PANTHER" id="PTHR10947">
    <property type="entry name" value="PHENYLALANYL-TRNA SYNTHETASE BETA CHAIN AND LEUCINE-RICH REPEAT-CONTAINING PROTEIN 47"/>
    <property type="match status" value="1"/>
</dbReference>
<dbReference type="EC" id="6.1.1.20" evidence="12"/>
<dbReference type="GO" id="GO:0003723">
    <property type="term" value="F:RNA binding"/>
    <property type="evidence" value="ECO:0007669"/>
    <property type="project" value="InterPro"/>
</dbReference>
<reference evidence="15" key="1">
    <citation type="submission" date="2020-07" db="EMBL/GenBank/DDBJ databases">
        <title>Metabolic diversity and evolutionary history of the archaeal phylum ###Micrarchaeota### uncovered from a freshwater lake metagenome.</title>
        <authorList>
            <person name="Kadnikov V.V."/>
            <person name="Savvichev A.S."/>
            <person name="Mardanov A.V."/>
            <person name="Beletsky A.V."/>
            <person name="Chupakov A.V."/>
            <person name="Kokryatskaya N.M."/>
            <person name="Pimenov N.V."/>
            <person name="Ravin N.V."/>
        </authorList>
    </citation>
    <scope>NUCLEOTIDE SEQUENCE [LARGE SCALE GENOMIC DNA]</scope>
</reference>
<evidence type="ECO:0000256" key="6">
    <source>
        <dbReference type="ARBA" id="ARBA00022723"/>
    </source>
</evidence>
<dbReference type="SMART" id="SM00873">
    <property type="entry name" value="B3_4"/>
    <property type="match status" value="1"/>
</dbReference>
<comment type="cofactor">
    <cofactor evidence="1 12">
        <name>Mg(2+)</name>
        <dbReference type="ChEBI" id="CHEBI:18420"/>
    </cofactor>
</comment>
<evidence type="ECO:0000313" key="14">
    <source>
        <dbReference type="EMBL" id="QLJ53289.1"/>
    </source>
</evidence>
<dbReference type="InterPro" id="IPR005147">
    <property type="entry name" value="tRNA_synthase_B5-dom"/>
</dbReference>
<comment type="subunit">
    <text evidence="12">Tetramer of two alpha and two beta subunits.</text>
</comment>
<dbReference type="EMBL" id="CP058998">
    <property type="protein sequence ID" value="QLJ53289.1"/>
    <property type="molecule type" value="Genomic_DNA"/>
</dbReference>
<dbReference type="SUPFAM" id="SSF55681">
    <property type="entry name" value="Class II aaRS and biotin synthetases"/>
    <property type="match status" value="1"/>
</dbReference>
<comment type="catalytic activity">
    <reaction evidence="12">
        <text>tRNA(Phe) + L-phenylalanine + ATP = L-phenylalanyl-tRNA(Phe) + AMP + diphosphate + H(+)</text>
        <dbReference type="Rhea" id="RHEA:19413"/>
        <dbReference type="Rhea" id="RHEA-COMP:9668"/>
        <dbReference type="Rhea" id="RHEA-COMP:9699"/>
        <dbReference type="ChEBI" id="CHEBI:15378"/>
        <dbReference type="ChEBI" id="CHEBI:30616"/>
        <dbReference type="ChEBI" id="CHEBI:33019"/>
        <dbReference type="ChEBI" id="CHEBI:58095"/>
        <dbReference type="ChEBI" id="CHEBI:78442"/>
        <dbReference type="ChEBI" id="CHEBI:78531"/>
        <dbReference type="ChEBI" id="CHEBI:456215"/>
        <dbReference type="EC" id="6.1.1.20"/>
    </reaction>
</comment>
<sequence>MAEGSEGVSLASVTFSKKELEALVGRKLGSGCIETALPSLGMPIENVEEEEICVDITPNRPDLLSVEGIARALAAFIGGKAKEYDAEESDVKLRIDSSVLSMRPFIVGAVVKDVKINDEVVESLMQLQEKLHETYGRKRRKVSIGVHNFDAVQPPFLYKAVKPRSYSFVPLGMEEKLNLSQILEKHPKGREYGSIISHFSGYPLLVDSKEQVLSFPPVINGELTRVNRNTKNLFIDVTGTDENAVMDALKIVALSLVDRGGKLHTVEVAGKRKFKTPDLRERVVELPAEKINNMLGTNFTQAQLFKLLERMGYARTGGRLKVPCYRVDIMDWVDLAEDVAIAYGYNSLTPSLPNFFSIGKEKRSEIVEGRLKELLVGLGFNQAVCQNLISERECFEKALLPEKPHVKIKNPKVEEYTMMRCWLLPSLLSVLFQSRQAELPIKLFEIGDVLSLDGSHVTESRSLACALYDSKATFNEIKSMAEAVAREMGWKVGMRVAEHPSFIKGRAAELFCGKKKVGVLGEIHPQVINNFGLEQPVALLEMDITSFF</sequence>
<evidence type="ECO:0000256" key="8">
    <source>
        <dbReference type="ARBA" id="ARBA00022840"/>
    </source>
</evidence>
<dbReference type="SUPFAM" id="SSF46955">
    <property type="entry name" value="Putative DNA-binding domain"/>
    <property type="match status" value="2"/>
</dbReference>
<keyword evidence="11 12" id="KW-0030">Aminoacyl-tRNA synthetase</keyword>
<evidence type="ECO:0000313" key="15">
    <source>
        <dbReference type="Proteomes" id="UP000510821"/>
    </source>
</evidence>
<dbReference type="Proteomes" id="UP000510821">
    <property type="component" value="Chromosome"/>
</dbReference>
<feature type="binding site" evidence="12">
    <location>
        <position position="337"/>
    </location>
    <ligand>
        <name>Mg(2+)</name>
        <dbReference type="ChEBI" id="CHEBI:18420"/>
        <note>shared with alpha subunit</note>
    </ligand>
</feature>
<comment type="similarity">
    <text evidence="3 12">Belongs to the phenylalanyl-tRNA synthetase beta subunit family. Type 2 subfamily.</text>
</comment>
<evidence type="ECO:0000256" key="2">
    <source>
        <dbReference type="ARBA" id="ARBA00004496"/>
    </source>
</evidence>
<accession>A0A7D5XKI8</accession>
<dbReference type="Gene3D" id="3.30.56.10">
    <property type="match status" value="2"/>
</dbReference>
<feature type="binding site" evidence="12">
    <location>
        <position position="328"/>
    </location>
    <ligand>
        <name>Mg(2+)</name>
        <dbReference type="ChEBI" id="CHEBI:18420"/>
        <note>shared with alpha subunit</note>
    </ligand>
</feature>
<feature type="binding site" evidence="12">
    <location>
        <position position="338"/>
    </location>
    <ligand>
        <name>Mg(2+)</name>
        <dbReference type="ChEBI" id="CHEBI:18420"/>
        <note>shared with alpha subunit</note>
    </ligand>
</feature>
<dbReference type="Pfam" id="PF17759">
    <property type="entry name" value="tRNA_synthFbeta"/>
    <property type="match status" value="1"/>
</dbReference>
<dbReference type="InterPro" id="IPR045864">
    <property type="entry name" value="aa-tRNA-synth_II/BPL/LPL"/>
</dbReference>
<dbReference type="InterPro" id="IPR045060">
    <property type="entry name" value="Phe-tRNA-ligase_IIc_bsu"/>
</dbReference>
<dbReference type="FunFam" id="3.50.40.10:FF:000003">
    <property type="entry name" value="Phenylalanine--tRNA ligase beta subunit"/>
    <property type="match status" value="1"/>
</dbReference>
<dbReference type="GO" id="GO:0004826">
    <property type="term" value="F:phenylalanine-tRNA ligase activity"/>
    <property type="evidence" value="ECO:0007669"/>
    <property type="project" value="UniProtKB-UniRule"/>
</dbReference>
<evidence type="ECO:0000256" key="9">
    <source>
        <dbReference type="ARBA" id="ARBA00022842"/>
    </source>
</evidence>
<keyword evidence="7 12" id="KW-0547">Nucleotide-binding</keyword>
<evidence type="ECO:0000256" key="4">
    <source>
        <dbReference type="ARBA" id="ARBA00022490"/>
    </source>
</evidence>